<dbReference type="SUPFAM" id="SSF50998">
    <property type="entry name" value="Quinoprotein alcohol dehydrogenase-like"/>
    <property type="match status" value="2"/>
</dbReference>
<protein>
    <recommendedName>
        <fullName evidence="11">WD-40 repeat protein</fullName>
    </recommendedName>
</protein>
<evidence type="ECO:0000256" key="2">
    <source>
        <dbReference type="ARBA" id="ARBA00022737"/>
    </source>
</evidence>
<dbReference type="InterPro" id="IPR011047">
    <property type="entry name" value="Quinoprotein_ADH-like_sf"/>
</dbReference>
<keyword evidence="4" id="KW-0472">Membrane</keyword>
<dbReference type="EMBL" id="ANMG01000005">
    <property type="protein sequence ID" value="EMD29221.1"/>
    <property type="molecule type" value="Genomic_DNA"/>
</dbReference>
<evidence type="ECO:0000313" key="8">
    <source>
        <dbReference type="EMBL" id="OOC01932.1"/>
    </source>
</evidence>
<dbReference type="Pfam" id="PF12894">
    <property type="entry name" value="ANAPC4_WD40"/>
    <property type="match status" value="1"/>
</dbReference>
<keyword evidence="2" id="KW-0677">Repeat</keyword>
<dbReference type="Proteomes" id="UP000014137">
    <property type="component" value="Unassembled WGS sequence"/>
</dbReference>
<evidence type="ECO:0008006" key="11">
    <source>
        <dbReference type="Google" id="ProtNLM"/>
    </source>
</evidence>
<dbReference type="PROSITE" id="PS50294">
    <property type="entry name" value="WD_REPEATS_REGION"/>
    <property type="match status" value="2"/>
</dbReference>
<evidence type="ECO:0000256" key="3">
    <source>
        <dbReference type="PROSITE-ProRule" id="PRU00221"/>
    </source>
</evidence>
<feature type="domain" description="Novel STAND NTPase 1" evidence="6">
    <location>
        <begin position="104"/>
        <end position="454"/>
    </location>
</feature>
<feature type="repeat" description="WD" evidence="3">
    <location>
        <begin position="1099"/>
        <end position="1140"/>
    </location>
</feature>
<dbReference type="Pfam" id="PF00400">
    <property type="entry name" value="WD40"/>
    <property type="match status" value="2"/>
</dbReference>
<dbReference type="InterPro" id="IPR027417">
    <property type="entry name" value="P-loop_NTPase"/>
</dbReference>
<dbReference type="Gene3D" id="3.40.50.300">
    <property type="entry name" value="P-loop containing nucleotide triphosphate hydrolases"/>
    <property type="match status" value="1"/>
</dbReference>
<reference evidence="7 9" key="1">
    <citation type="submission" date="2012-10" db="EMBL/GenBank/DDBJ databases">
        <title>Genome assembly of Amycolatopsis azurea DSM 43854.</title>
        <authorList>
            <person name="Khatri I."/>
            <person name="Kaur I."/>
            <person name="Subramanian S."/>
            <person name="Mayilraj S."/>
        </authorList>
    </citation>
    <scope>NUCLEOTIDE SEQUENCE [LARGE SCALE GENOMIC DNA]</scope>
    <source>
        <strain evidence="7 9">DSM 43854</strain>
    </source>
</reference>
<dbReference type="InterPro" id="IPR015943">
    <property type="entry name" value="WD40/YVTN_repeat-like_dom_sf"/>
</dbReference>
<organism evidence="7 9">
    <name type="scientific">Amycolatopsis azurea DSM 43854</name>
    <dbReference type="NCBI Taxonomy" id="1238180"/>
    <lineage>
        <taxon>Bacteria</taxon>
        <taxon>Bacillati</taxon>
        <taxon>Actinomycetota</taxon>
        <taxon>Actinomycetes</taxon>
        <taxon>Pseudonocardiales</taxon>
        <taxon>Pseudonocardiaceae</taxon>
        <taxon>Amycolatopsis</taxon>
    </lineage>
</organism>
<dbReference type="SMART" id="SM00320">
    <property type="entry name" value="WD40"/>
    <property type="match status" value="9"/>
</dbReference>
<feature type="repeat" description="WD" evidence="3">
    <location>
        <begin position="1140"/>
        <end position="1181"/>
    </location>
</feature>
<dbReference type="InterPro" id="IPR001680">
    <property type="entry name" value="WD40_rpt"/>
</dbReference>
<dbReference type="Gene3D" id="2.130.10.10">
    <property type="entry name" value="YVTN repeat-like/Quinoprotein amine dehydrogenase"/>
    <property type="match status" value="3"/>
</dbReference>
<dbReference type="PATRIC" id="fig|1238180.3.peg.947"/>
<dbReference type="InterPro" id="IPR049052">
    <property type="entry name" value="nSTAND1"/>
</dbReference>
<comment type="caution">
    <text evidence="7">The sequence shown here is derived from an EMBL/GenBank/DDBJ whole genome shotgun (WGS) entry which is preliminary data.</text>
</comment>
<keyword evidence="1 3" id="KW-0853">WD repeat</keyword>
<proteinExistence type="predicted"/>
<keyword evidence="10" id="KW-1185">Reference proteome</keyword>
<evidence type="ECO:0000313" key="7">
    <source>
        <dbReference type="EMBL" id="EMD29221.1"/>
    </source>
</evidence>
<dbReference type="EMBL" id="MUXN01000027">
    <property type="protein sequence ID" value="OOC01932.1"/>
    <property type="molecule type" value="Genomic_DNA"/>
</dbReference>
<keyword evidence="4" id="KW-0812">Transmembrane</keyword>
<dbReference type="RefSeq" id="WP_005151494.1">
    <property type="nucleotide sequence ID" value="NZ_ANMG01000005.1"/>
</dbReference>
<evidence type="ECO:0000259" key="5">
    <source>
        <dbReference type="Pfam" id="PF12894"/>
    </source>
</evidence>
<name>M2QRD3_9PSEU</name>
<dbReference type="PANTHER" id="PTHR19879:SF9">
    <property type="entry name" value="TRANSCRIPTION INITIATION FACTOR TFIID SUBUNIT 5"/>
    <property type="match status" value="1"/>
</dbReference>
<dbReference type="PROSITE" id="PS50082">
    <property type="entry name" value="WD_REPEATS_2"/>
    <property type="match status" value="3"/>
</dbReference>
<evidence type="ECO:0000256" key="4">
    <source>
        <dbReference type="SAM" id="Phobius"/>
    </source>
</evidence>
<gene>
    <name evidence="8" type="ORF">B0293_37220</name>
    <name evidence="7" type="ORF">C791_4961</name>
</gene>
<evidence type="ECO:0000313" key="9">
    <source>
        <dbReference type="Proteomes" id="UP000014137"/>
    </source>
</evidence>
<evidence type="ECO:0000313" key="10">
    <source>
        <dbReference type="Proteomes" id="UP000188551"/>
    </source>
</evidence>
<feature type="repeat" description="WD" evidence="3">
    <location>
        <begin position="1057"/>
        <end position="1098"/>
    </location>
</feature>
<feature type="transmembrane region" description="Helical" evidence="4">
    <location>
        <begin position="506"/>
        <end position="528"/>
    </location>
</feature>
<dbReference type="PANTHER" id="PTHR19879">
    <property type="entry name" value="TRANSCRIPTION INITIATION FACTOR TFIID"/>
    <property type="match status" value="1"/>
</dbReference>
<dbReference type="SUPFAM" id="SSF52540">
    <property type="entry name" value="P-loop containing nucleoside triphosphate hydrolases"/>
    <property type="match status" value="1"/>
</dbReference>
<dbReference type="InterPro" id="IPR019775">
    <property type="entry name" value="WD40_repeat_CS"/>
</dbReference>
<keyword evidence="4" id="KW-1133">Transmembrane helix</keyword>
<dbReference type="InterPro" id="IPR024977">
    <property type="entry name" value="Apc4-like_WD40_dom"/>
</dbReference>
<evidence type="ECO:0000259" key="6">
    <source>
        <dbReference type="Pfam" id="PF20703"/>
    </source>
</evidence>
<reference evidence="8 10" key="2">
    <citation type="submission" date="2017-02" db="EMBL/GenBank/DDBJ databases">
        <title>Amycolatopsis azurea DSM 43854 draft genome.</title>
        <authorList>
            <person name="Mayilraj S."/>
        </authorList>
    </citation>
    <scope>NUCLEOTIDE SEQUENCE [LARGE SCALE GENOMIC DNA]</scope>
    <source>
        <strain evidence="8 10">DSM 43854</strain>
    </source>
</reference>
<dbReference type="Pfam" id="PF20703">
    <property type="entry name" value="nSTAND1"/>
    <property type="match status" value="1"/>
</dbReference>
<accession>M2QRD3</accession>
<sequence length="1204" mass="128325">MPRQERPLDQEDEVLSQFAAGLRRLRAHAGNPTYRELGRRAHYAASTLAEAAGGQKLPTLPVTLGYVRACGGDVAEWEQRWHEIATALADRENEVARQSDGEPPYVGLAAFQPDDTAWFFGRERLVSELVERVRNERFVAVFGPSGIGKSSLLRAGLIPALGNGAVVFTPGPHPLGELAARLAGTDPGDGRDEAVMVVDQFEEVFTLCTDQDERARFIDALVAATSDGGRRVVIGMRADFYSRCADHPRLAAAVCSTQVLVGPMAADELRDVIVKPAAAVHCSVEGVLVTQLVTETDGRPGVLPLLSHALRETWRRRSGNRLSLAGYQATGGIAGALSRTAEREYAAMTPEARLLTKRLFLRSIALGEGTEHTKRRVRLDEFDLTESGAHDVLTRLTDARLITRDTGTVEIAHESLIKFWPRLREWIEADREGLHVHRQVTEATQSWQALHRDPGALARGTRLAIARAWAAEDPGALSPVERKFLDASNEAETRERRTTRRRVRQLRWLAAGLTVLLVSATALAGVAMRNERDAAELSRIARSRQFAAQADAMAGRDTGTATRLALQALKAHATTEARSSLLTLAGRPTSHGLIPAPALALSSDGQRLATPGPEQTLAIWDVPRRQQTTLIQAVFPKITARPGVSILGAFSQDGTRLVTVTDAGFLILWNPGPGGTIAVVPTPRRIRAVAFSPDGTRIATVDQNQTLELRDAASLRVLVTATGSGEGSDFASATYSPDGHTLVTTAGRERIVLRDPADGTVQATLPASPYDTKPLAFDRESGALAVPDPSGGIALWDLRTRTVKLTARNVGPVNGLAFDRTSGNLLVTGNDAVTVWNRELTWPVKLAETGATTPATGGGTLAVTTTAGTLLWESDSLPILTFSQVDDLAFDAAGTGVLATGTTLTRRWPVAGPHTDGRPMANGHPGALRQRLGKGGGLSAALLPSGDIVFDDLVSGSTRRTLANPGGHPKAALALTPDATTVAAVYTPPKPLTSQIGLTVWDIATGRVLADLPTWNSSVAFSPREHLLAAGEGDYVEIWDFATGTRRTEFSTVTTDQSLHKQQVSTLTYSPDGALLAVALIDGTIGLWDALSGTKVTDLPGLTVAPTTLAFSPAGRFLVAGGNDGAIVIWELATKETWANLNNRNPITAIAWNDTETTLATAGQNGVLRLWPVDTTAAARQLCASLTQRFPAAAPDGETACAGS</sequence>
<dbReference type="PROSITE" id="PS00678">
    <property type="entry name" value="WD_REPEATS_1"/>
    <property type="match status" value="1"/>
</dbReference>
<feature type="domain" description="Anaphase-promoting complex subunit 4-like WD40" evidence="5">
    <location>
        <begin position="1050"/>
        <end position="1098"/>
    </location>
</feature>
<dbReference type="OrthoDB" id="192618at2"/>
<dbReference type="Proteomes" id="UP000188551">
    <property type="component" value="Unassembled WGS sequence"/>
</dbReference>
<dbReference type="AlphaFoldDB" id="M2QRD3"/>
<evidence type="ECO:0000256" key="1">
    <source>
        <dbReference type="ARBA" id="ARBA00022574"/>
    </source>
</evidence>